<protein>
    <submittedName>
        <fullName evidence="2">Uncharacterized protein</fullName>
    </submittedName>
</protein>
<dbReference type="Proteomes" id="UP000622580">
    <property type="component" value="Unassembled WGS sequence"/>
</dbReference>
<feature type="region of interest" description="Disordered" evidence="1">
    <location>
        <begin position="1"/>
        <end position="22"/>
    </location>
</feature>
<gene>
    <name evidence="2" type="ORF">JKL49_11430</name>
</gene>
<organism evidence="2 3">
    <name type="scientific">Phenylobacterium glaciei</name>
    <dbReference type="NCBI Taxonomy" id="2803784"/>
    <lineage>
        <taxon>Bacteria</taxon>
        <taxon>Pseudomonadati</taxon>
        <taxon>Pseudomonadota</taxon>
        <taxon>Alphaproteobacteria</taxon>
        <taxon>Caulobacterales</taxon>
        <taxon>Caulobacteraceae</taxon>
        <taxon>Phenylobacterium</taxon>
    </lineage>
</organism>
<feature type="compositionally biased region" description="Low complexity" evidence="1">
    <location>
        <begin position="9"/>
        <end position="22"/>
    </location>
</feature>
<evidence type="ECO:0000313" key="2">
    <source>
        <dbReference type="EMBL" id="MBR7620000.1"/>
    </source>
</evidence>
<evidence type="ECO:0000256" key="1">
    <source>
        <dbReference type="SAM" id="MobiDB-lite"/>
    </source>
</evidence>
<sequence length="440" mass="48958">MFGKLFGKAPAKPAHRPAPVAPTGDALREELKALSYPNVLALLQRYMDGELEWTDARDILAFIECLIDRRYYDRSIPEDGRLAADTLIDVLTNALEQVKSPQFLELARAAWTRQREMGEQQGCHTLFGAFRELPYEDALALAVSPGRAWQLADLLAAAPDLAASLVPDIIRTLVKDRVPSRWKSDIPGSLHNTWRASNVVLVLGWLLRMRDPTAEALLTDDDQDHLWNCLGDYDNARRPLLELGLVRGRSPRLTADLERDKDQLAGFMSGVMAQPDAAFTAIALGDRAAAWDALPREVREAADTSVRLLRLYIFREVLKNVLPEAAVGTVVEAAFNSGAPESVVAALERLAFTDKMVRERAIPAAPDMRFPPGLDILITADIKDDFDDETLTETTRTERMNLIREIIRDEWLLAASSSRFMMQAALAGGAKVEPYEDRLS</sequence>
<dbReference type="RefSeq" id="WP_215340670.1">
    <property type="nucleotide sequence ID" value="NZ_JAGSGD010000001.1"/>
</dbReference>
<dbReference type="EMBL" id="JAGSGD010000001">
    <property type="protein sequence ID" value="MBR7620000.1"/>
    <property type="molecule type" value="Genomic_DNA"/>
</dbReference>
<name>A0A941D0F3_9CAUL</name>
<dbReference type="AlphaFoldDB" id="A0A941D0F3"/>
<comment type="caution">
    <text evidence="2">The sequence shown here is derived from an EMBL/GenBank/DDBJ whole genome shotgun (WGS) entry which is preliminary data.</text>
</comment>
<evidence type="ECO:0000313" key="3">
    <source>
        <dbReference type="Proteomes" id="UP000622580"/>
    </source>
</evidence>
<accession>A0A941D0F3</accession>
<proteinExistence type="predicted"/>
<reference evidence="2" key="1">
    <citation type="submission" date="2021-04" db="EMBL/GenBank/DDBJ databases">
        <title>Draft genome assembly of strain Phenylobacterium sp. 20VBR1 using MiniION and Illumina platforms.</title>
        <authorList>
            <person name="Thomas F.A."/>
            <person name="Krishnan K.P."/>
            <person name="Sinha R.K."/>
        </authorList>
    </citation>
    <scope>NUCLEOTIDE SEQUENCE</scope>
    <source>
        <strain evidence="2">20VBR1</strain>
    </source>
</reference>
<keyword evidence="3" id="KW-1185">Reference proteome</keyword>